<dbReference type="AlphaFoldDB" id="A0A381Q9D9"/>
<dbReference type="GO" id="GO:0031419">
    <property type="term" value="F:cobalamin binding"/>
    <property type="evidence" value="ECO:0007669"/>
    <property type="project" value="InterPro"/>
</dbReference>
<dbReference type="SMART" id="SM00729">
    <property type="entry name" value="Elp3"/>
    <property type="match status" value="1"/>
</dbReference>
<evidence type="ECO:0000259" key="7">
    <source>
        <dbReference type="PROSITE" id="PS51918"/>
    </source>
</evidence>
<dbReference type="Gene3D" id="3.80.30.20">
    <property type="entry name" value="tm_1862 like domain"/>
    <property type="match status" value="1"/>
</dbReference>
<dbReference type="InterPro" id="IPR007197">
    <property type="entry name" value="rSAM"/>
</dbReference>
<dbReference type="InterPro" id="IPR025288">
    <property type="entry name" value="DUF4080"/>
</dbReference>
<dbReference type="GO" id="GO:0046872">
    <property type="term" value="F:metal ion binding"/>
    <property type="evidence" value="ECO:0007669"/>
    <property type="project" value="UniProtKB-KW"/>
</dbReference>
<name>A0A381Q9D9_9ZZZZ</name>
<evidence type="ECO:0000256" key="1">
    <source>
        <dbReference type="ARBA" id="ARBA00001966"/>
    </source>
</evidence>
<dbReference type="InterPro" id="IPR051198">
    <property type="entry name" value="BchE-like"/>
</dbReference>
<dbReference type="Pfam" id="PF02310">
    <property type="entry name" value="B12-binding"/>
    <property type="match status" value="1"/>
</dbReference>
<dbReference type="GO" id="GO:0003824">
    <property type="term" value="F:catalytic activity"/>
    <property type="evidence" value="ECO:0007669"/>
    <property type="project" value="InterPro"/>
</dbReference>
<evidence type="ECO:0000256" key="4">
    <source>
        <dbReference type="ARBA" id="ARBA00023004"/>
    </source>
</evidence>
<dbReference type="InterPro" id="IPR006638">
    <property type="entry name" value="Elp3/MiaA/NifB-like_rSAM"/>
</dbReference>
<dbReference type="InterPro" id="IPR023404">
    <property type="entry name" value="rSAM_horseshoe"/>
</dbReference>
<dbReference type="InterPro" id="IPR006158">
    <property type="entry name" value="Cobalamin-bd"/>
</dbReference>
<reference evidence="8" key="1">
    <citation type="submission" date="2018-05" db="EMBL/GenBank/DDBJ databases">
        <authorList>
            <person name="Lanie J.A."/>
            <person name="Ng W.-L."/>
            <person name="Kazmierczak K.M."/>
            <person name="Andrzejewski T.M."/>
            <person name="Davidsen T.M."/>
            <person name="Wayne K.J."/>
            <person name="Tettelin H."/>
            <person name="Glass J.I."/>
            <person name="Rusch D."/>
            <person name="Podicherti R."/>
            <person name="Tsui H.-C.T."/>
            <person name="Winkler M.E."/>
        </authorList>
    </citation>
    <scope>NUCLEOTIDE SEQUENCE</scope>
</reference>
<keyword evidence="3" id="KW-0479">Metal-binding</keyword>
<dbReference type="EMBL" id="UINC01001218">
    <property type="protein sequence ID" value="SUZ74657.1"/>
    <property type="molecule type" value="Genomic_DNA"/>
</dbReference>
<evidence type="ECO:0000256" key="3">
    <source>
        <dbReference type="ARBA" id="ARBA00022723"/>
    </source>
</evidence>
<comment type="cofactor">
    <cofactor evidence="1">
        <name>[4Fe-4S] cluster</name>
        <dbReference type="ChEBI" id="CHEBI:49883"/>
    </cofactor>
</comment>
<organism evidence="8">
    <name type="scientific">marine metagenome</name>
    <dbReference type="NCBI Taxonomy" id="408172"/>
    <lineage>
        <taxon>unclassified sequences</taxon>
        <taxon>metagenomes</taxon>
        <taxon>ecological metagenomes</taxon>
    </lineage>
</organism>
<gene>
    <name evidence="8" type="ORF">METZ01_LOCUS27511</name>
</gene>
<dbReference type="GO" id="GO:0051536">
    <property type="term" value="F:iron-sulfur cluster binding"/>
    <property type="evidence" value="ECO:0007669"/>
    <property type="project" value="UniProtKB-KW"/>
</dbReference>
<accession>A0A381Q9D9</accession>
<dbReference type="PANTHER" id="PTHR43409:SF16">
    <property type="entry name" value="SLR0320 PROTEIN"/>
    <property type="match status" value="1"/>
</dbReference>
<dbReference type="InterPro" id="IPR058240">
    <property type="entry name" value="rSAM_sf"/>
</dbReference>
<dbReference type="SFLD" id="SFLDG01082">
    <property type="entry name" value="B12-binding_domain_containing"/>
    <property type="match status" value="1"/>
</dbReference>
<evidence type="ECO:0000256" key="5">
    <source>
        <dbReference type="ARBA" id="ARBA00023014"/>
    </source>
</evidence>
<dbReference type="PANTHER" id="PTHR43409">
    <property type="entry name" value="ANAEROBIC MAGNESIUM-PROTOPORPHYRIN IX MONOMETHYL ESTER CYCLASE-RELATED"/>
    <property type="match status" value="1"/>
</dbReference>
<dbReference type="Gene3D" id="3.40.50.280">
    <property type="entry name" value="Cobalamin-binding domain"/>
    <property type="match status" value="1"/>
</dbReference>
<keyword evidence="4" id="KW-0408">Iron</keyword>
<dbReference type="GO" id="GO:0005829">
    <property type="term" value="C:cytosol"/>
    <property type="evidence" value="ECO:0007669"/>
    <property type="project" value="TreeGrafter"/>
</dbReference>
<proteinExistence type="predicted"/>
<keyword evidence="2" id="KW-0949">S-adenosyl-L-methionine</keyword>
<dbReference type="PROSITE" id="PS51918">
    <property type="entry name" value="RADICAL_SAM"/>
    <property type="match status" value="1"/>
</dbReference>
<protein>
    <submittedName>
        <fullName evidence="8">Uncharacterized protein</fullName>
    </submittedName>
</protein>
<dbReference type="Pfam" id="PF13311">
    <property type="entry name" value="DUF4080"/>
    <property type="match status" value="1"/>
</dbReference>
<dbReference type="CDD" id="cd01335">
    <property type="entry name" value="Radical_SAM"/>
    <property type="match status" value="1"/>
</dbReference>
<sequence length="545" mass="63690">MQRSIGLVTLNAKFIHSSLGLRYLRNAAREAGHKNVWIKEFVINQPVWKIASEIQKLKPDILGIGIYIWNRSQSFELIERLQKQNPNLKIVIGGPEVSFETETSADCPVISGEGEKKWLEYLQIIDQGEVPLKEVLDRWKTYGSDLPDLKPAYLKEDYSQLKNRIVYFETSRGCPYLCSFCLSALDKTVRYFDDEQIYNQIKNLMDAGVKKLKFVDRTFNLKPDRMKSLMEWLSQFIGSEFHFEVVGDILTPDILKFLETVPPGMFQFEIGIQTTDESVQASIERKQNNQKLFDTIKTLLAQDRIHFHCDLIFGLPGENMEKILNSFRDVLSLRPHELQLGFLKFLPGAPIKNKIPSHEYQYQSTPPYELISNKELSAEEVDYLKKFADIFDRFYNSKRFRFSIAHLLQKMDPVTLFDRLLQHHESNNLFMNPIALDKQYKIFQQTFFTNPSIENKDLLKLDYLYSQRAYRLPDFLSEKSIVSGKTWKQDRKTPIISFQHKIEISGSQAHLKSMEHPVYYAISHSNNGDGYFHRPILNRIEEREI</sequence>
<feature type="domain" description="B12-binding" evidence="6">
    <location>
        <begin position="3"/>
        <end position="132"/>
    </location>
</feature>
<dbReference type="InterPro" id="IPR036724">
    <property type="entry name" value="Cobalamin-bd_sf"/>
</dbReference>
<evidence type="ECO:0000313" key="8">
    <source>
        <dbReference type="EMBL" id="SUZ74657.1"/>
    </source>
</evidence>
<dbReference type="Pfam" id="PF04055">
    <property type="entry name" value="Radical_SAM"/>
    <property type="match status" value="1"/>
</dbReference>
<keyword evidence="5" id="KW-0411">Iron-sulfur</keyword>
<dbReference type="PROSITE" id="PS51332">
    <property type="entry name" value="B12_BINDING"/>
    <property type="match status" value="1"/>
</dbReference>
<dbReference type="SFLD" id="SFLDS00029">
    <property type="entry name" value="Radical_SAM"/>
    <property type="match status" value="1"/>
</dbReference>
<dbReference type="SUPFAM" id="SSF102114">
    <property type="entry name" value="Radical SAM enzymes"/>
    <property type="match status" value="1"/>
</dbReference>
<evidence type="ECO:0000259" key="6">
    <source>
        <dbReference type="PROSITE" id="PS51332"/>
    </source>
</evidence>
<evidence type="ECO:0000256" key="2">
    <source>
        <dbReference type="ARBA" id="ARBA00022691"/>
    </source>
</evidence>
<feature type="domain" description="Radical SAM core" evidence="7">
    <location>
        <begin position="160"/>
        <end position="392"/>
    </location>
</feature>
<dbReference type="SUPFAM" id="SSF52242">
    <property type="entry name" value="Cobalamin (vitamin B12)-binding domain"/>
    <property type="match status" value="1"/>
</dbReference>